<evidence type="ECO:0000256" key="3">
    <source>
        <dbReference type="ARBA" id="ARBA00018392"/>
    </source>
</evidence>
<feature type="compositionally biased region" description="Polar residues" evidence="6">
    <location>
        <begin position="171"/>
        <end position="185"/>
    </location>
</feature>
<dbReference type="SUPFAM" id="SSF56024">
    <property type="entry name" value="Phospholipase D/nuclease"/>
    <property type="match status" value="1"/>
</dbReference>
<comment type="subcellular location">
    <subcellularLocation>
        <location evidence="2">Secreted</location>
    </subcellularLocation>
</comment>
<evidence type="ECO:0000256" key="2">
    <source>
        <dbReference type="ARBA" id="ARBA00004613"/>
    </source>
</evidence>
<evidence type="ECO:0000313" key="9">
    <source>
        <dbReference type="Proteomes" id="UP000516134"/>
    </source>
</evidence>
<keyword evidence="9" id="KW-1185">Reference proteome</keyword>
<dbReference type="InterPro" id="IPR025202">
    <property type="entry name" value="PLD-like_dom"/>
</dbReference>
<accession>A0ABX6T691</accession>
<reference evidence="8 9" key="1">
    <citation type="submission" date="2020-08" db="EMBL/GenBank/DDBJ databases">
        <title>Genome sequence of Sphingomonas daechungensis KACC 18115T.</title>
        <authorList>
            <person name="Hyun D.-W."/>
            <person name="Bae J.-W."/>
        </authorList>
    </citation>
    <scope>NUCLEOTIDE SEQUENCE [LARGE SCALE GENOMIC DNA]</scope>
    <source>
        <strain evidence="8 9">KACC 18115</strain>
    </source>
</reference>
<dbReference type="Pfam" id="PF13091">
    <property type="entry name" value="PLDc_2"/>
    <property type="match status" value="1"/>
</dbReference>
<evidence type="ECO:0000256" key="6">
    <source>
        <dbReference type="SAM" id="MobiDB-lite"/>
    </source>
</evidence>
<gene>
    <name evidence="8" type="ORF">H9L15_07030</name>
</gene>
<organism evidence="8 9">
    <name type="scientific">Sphingomonas daechungensis</name>
    <dbReference type="NCBI Taxonomy" id="1176646"/>
    <lineage>
        <taxon>Bacteria</taxon>
        <taxon>Pseudomonadati</taxon>
        <taxon>Pseudomonadota</taxon>
        <taxon>Alphaproteobacteria</taxon>
        <taxon>Sphingomonadales</taxon>
        <taxon>Sphingomonadaceae</taxon>
        <taxon>Sphingomonas</taxon>
    </lineage>
</organism>
<dbReference type="PANTHER" id="PTHR21248">
    <property type="entry name" value="CARDIOLIPIN SYNTHASE"/>
    <property type="match status" value="1"/>
</dbReference>
<dbReference type="Gene3D" id="3.30.870.10">
    <property type="entry name" value="Endonuclease Chain A"/>
    <property type="match status" value="1"/>
</dbReference>
<dbReference type="InterPro" id="IPR001736">
    <property type="entry name" value="PLipase_D/transphosphatidylase"/>
</dbReference>
<dbReference type="Proteomes" id="UP000516134">
    <property type="component" value="Chromosome"/>
</dbReference>
<keyword evidence="4" id="KW-0964">Secreted</keyword>
<evidence type="ECO:0000256" key="4">
    <source>
        <dbReference type="ARBA" id="ARBA00022525"/>
    </source>
</evidence>
<name>A0ABX6T691_9SPHN</name>
<dbReference type="CDD" id="cd09110">
    <property type="entry name" value="PLDc_CLS_1"/>
    <property type="match status" value="1"/>
</dbReference>
<evidence type="ECO:0000313" key="8">
    <source>
        <dbReference type="EMBL" id="QNP44228.1"/>
    </source>
</evidence>
<evidence type="ECO:0000256" key="5">
    <source>
        <dbReference type="ARBA" id="ARBA00029594"/>
    </source>
</evidence>
<proteinExistence type="predicted"/>
<dbReference type="PANTHER" id="PTHR21248:SF22">
    <property type="entry name" value="PHOSPHOLIPASE D"/>
    <property type="match status" value="1"/>
</dbReference>
<protein>
    <recommendedName>
        <fullName evidence="3">Phospholipase D</fullName>
    </recommendedName>
    <alternativeName>
        <fullName evidence="5">Choline phosphatase</fullName>
    </alternativeName>
</protein>
<evidence type="ECO:0000259" key="7">
    <source>
        <dbReference type="PROSITE" id="PS50035"/>
    </source>
</evidence>
<evidence type="ECO:0000256" key="1">
    <source>
        <dbReference type="ARBA" id="ARBA00003145"/>
    </source>
</evidence>
<sequence>MADQPKPATATADRVHATVGGDQLELIESGTERIETLLQIIAEAKESVRILFYIFDSDDSGRRVRDALVEAAGRGATVHLLVDGFGCSTAEPDFFQPLKDAGGDFCVFNPRYGSRYLVRNHQKLVVADDRIGLIGGPISRTATSPTRATSAGGTCGCGSRVRRWHRRENISIRSSAGPSGRTRSYGNYGGSLPGTRSTAAFCSGSSAGHSAASIAGRPHCRGRCRAPRRLASSPPISRRPGR</sequence>
<dbReference type="EMBL" id="CP060780">
    <property type="protein sequence ID" value="QNP44228.1"/>
    <property type="molecule type" value="Genomic_DNA"/>
</dbReference>
<comment type="function">
    <text evidence="1">Could be a virulence factor.</text>
</comment>
<dbReference type="PROSITE" id="PS50035">
    <property type="entry name" value="PLD"/>
    <property type="match status" value="1"/>
</dbReference>
<feature type="domain" description="PLD phosphodiesterase" evidence="7">
    <location>
        <begin position="116"/>
        <end position="136"/>
    </location>
</feature>
<feature type="region of interest" description="Disordered" evidence="6">
    <location>
        <begin position="170"/>
        <end position="190"/>
    </location>
</feature>